<keyword evidence="3" id="KW-0964">Secreted</keyword>
<dbReference type="GO" id="GO:0043657">
    <property type="term" value="C:host cell"/>
    <property type="evidence" value="ECO:0007669"/>
    <property type="project" value="UniProtKB-SubCell"/>
</dbReference>
<evidence type="ECO:0000313" key="5">
    <source>
        <dbReference type="EMBL" id="PKK70965.1"/>
    </source>
</evidence>
<evidence type="ECO:0000259" key="4">
    <source>
        <dbReference type="Pfam" id="PF20147"/>
    </source>
</evidence>
<name>A0A2N1NAK2_9GLOM</name>
<gene>
    <name evidence="5" type="ORF">RhiirC2_865877</name>
</gene>
<sequence>MSTSTQVKGDTLEYNVKEKFEEINVIVQGVKTSYKTNKENIITGDGGADLIGEYRNGTLSKYSTGTLGIFVTTVGYTKSSFEEAENSDYDIILTDLPNLIKKFTSYINKRTKRSSSNDDNEFITVESAEFENIEVEKDATLSIFGIEIKGKHCEVLSWEEYAWVKCEEKYGKRNLTWRFFHEVEKNSGAFPIDIDESVSVSELKKKIKEKVRELKNDICSDIDDGDLDLQLWKSNSDVDKFSSLRLQNDESKGIEKLEGTNLISKYWGNLEEGFTHVIVTSNYLINQNLREQIKELTEDLKNAHLSSEEGMDIFGRLSEMLSTLKKNKSRAGLIVKFTYLI</sequence>
<accession>A0A2N1NAK2</accession>
<evidence type="ECO:0000256" key="3">
    <source>
        <dbReference type="ARBA" id="ARBA00022525"/>
    </source>
</evidence>
<reference evidence="5 6" key="1">
    <citation type="submission" date="2016-04" db="EMBL/GenBank/DDBJ databases">
        <title>Genome analyses suggest a sexual origin of heterokaryosis in a supposedly ancient asexual fungus.</title>
        <authorList>
            <person name="Ropars J."/>
            <person name="Sedzielewska K."/>
            <person name="Noel J."/>
            <person name="Charron P."/>
            <person name="Farinelli L."/>
            <person name="Marton T."/>
            <person name="Kruger M."/>
            <person name="Pelin A."/>
            <person name="Brachmann A."/>
            <person name="Corradi N."/>
        </authorList>
    </citation>
    <scope>NUCLEOTIDE SEQUENCE [LARGE SCALE GENOMIC DNA]</scope>
    <source>
        <strain evidence="5 6">C2</strain>
    </source>
</reference>
<dbReference type="AlphaFoldDB" id="A0A2N1NAK2"/>
<dbReference type="VEuPathDB" id="FungiDB:RhiirFUN_002412"/>
<comment type="subcellular location">
    <subcellularLocation>
        <location evidence="1">Host cell</location>
    </subcellularLocation>
    <subcellularLocation>
        <location evidence="2">Secreted</location>
    </subcellularLocation>
</comment>
<organism evidence="5 6">
    <name type="scientific">Rhizophagus irregularis</name>
    <dbReference type="NCBI Taxonomy" id="588596"/>
    <lineage>
        <taxon>Eukaryota</taxon>
        <taxon>Fungi</taxon>
        <taxon>Fungi incertae sedis</taxon>
        <taxon>Mucoromycota</taxon>
        <taxon>Glomeromycotina</taxon>
        <taxon>Glomeromycetes</taxon>
        <taxon>Glomerales</taxon>
        <taxon>Glomeraceae</taxon>
        <taxon>Rhizophagus</taxon>
    </lineage>
</organism>
<dbReference type="VEuPathDB" id="FungiDB:RhiirFUN_025394"/>
<dbReference type="EMBL" id="LLXL01000562">
    <property type="protein sequence ID" value="PKK70965.1"/>
    <property type="molecule type" value="Genomic_DNA"/>
</dbReference>
<dbReference type="Pfam" id="PF20147">
    <property type="entry name" value="Crinkler"/>
    <property type="match status" value="1"/>
</dbReference>
<dbReference type="GO" id="GO:0005576">
    <property type="term" value="C:extracellular region"/>
    <property type="evidence" value="ECO:0007669"/>
    <property type="project" value="UniProtKB-SubCell"/>
</dbReference>
<evidence type="ECO:0000256" key="1">
    <source>
        <dbReference type="ARBA" id="ARBA00004340"/>
    </source>
</evidence>
<dbReference type="VEuPathDB" id="FungiDB:FUN_022650"/>
<feature type="domain" description="Crinkler effector protein N-terminal" evidence="4">
    <location>
        <begin position="185"/>
        <end position="279"/>
    </location>
</feature>
<reference evidence="5 6" key="2">
    <citation type="submission" date="2017-10" db="EMBL/GenBank/DDBJ databases">
        <title>Extensive intraspecific genome diversity in a model arbuscular mycorrhizal fungus.</title>
        <authorList>
            <person name="Chen E.C.H."/>
            <person name="Morin E."/>
            <person name="Baudet D."/>
            <person name="Noel J."/>
            <person name="Ndikumana S."/>
            <person name="Charron P."/>
            <person name="St-Onge C."/>
            <person name="Giorgi J."/>
            <person name="Grigoriev I.V."/>
            <person name="Roux C."/>
            <person name="Martin F.M."/>
            <person name="Corradi N."/>
        </authorList>
    </citation>
    <scope>NUCLEOTIDE SEQUENCE [LARGE SCALE GENOMIC DNA]</scope>
    <source>
        <strain evidence="5 6">C2</strain>
    </source>
</reference>
<dbReference type="VEuPathDB" id="FungiDB:RhiirA1_454834"/>
<dbReference type="InterPro" id="IPR045379">
    <property type="entry name" value="Crinkler_N"/>
</dbReference>
<dbReference type="VEuPathDB" id="FungiDB:FUN_022649"/>
<evidence type="ECO:0000256" key="2">
    <source>
        <dbReference type="ARBA" id="ARBA00004613"/>
    </source>
</evidence>
<dbReference type="Proteomes" id="UP000233469">
    <property type="component" value="Unassembled WGS sequence"/>
</dbReference>
<protein>
    <recommendedName>
        <fullName evidence="4">Crinkler effector protein N-terminal domain-containing protein</fullName>
    </recommendedName>
</protein>
<comment type="caution">
    <text evidence="5">The sequence shown here is derived from an EMBL/GenBank/DDBJ whole genome shotgun (WGS) entry which is preliminary data.</text>
</comment>
<evidence type="ECO:0000313" key="6">
    <source>
        <dbReference type="Proteomes" id="UP000233469"/>
    </source>
</evidence>
<proteinExistence type="predicted"/>